<dbReference type="PANTHER" id="PTHR30582">
    <property type="entry name" value="L,D-TRANSPEPTIDASE"/>
    <property type="match status" value="1"/>
</dbReference>
<sequence length="504" mass="57572">MKSILKGVCIGLFIVTILTAGIYILLGFYYMEGFPCFTWINGVYCTGKNVEEVNRELCRKYKYDGISVVDKNGTKLFVSSDDVNYQVDFTDSLNEFLDKKNPFAWGYYFFHNPVASFDPKVSLDTSLLSGKIANWEIFMPDSELDVTLIRSDDGYILENDLEAVPQMEEIIESVYFSMMEREDEVYLYDIEGCYKSHRLNEEQQKVYDLYMKVDALQNCGLSYDVEGENFDVTKGVVADWIVTEDTYEAAASEKASKKEPGKGLFIINGEECSFPEEVTFDNGIALDENGNVILSESKMYSYLKSISMDHGTAYYMDKYRNGESNMIYVKDNSKGDGLLFEIQSEFDDLISSYLHGSFYEDRTVTLEPSDSVIEYDASDLLGKTYIEINMGEQHLYYYVNGELSMDMPIVTGNVNRSRGTPTGIFNVYNKRYHTNLIGVDYVSYVNYWLGVHKGVGIHDATWRSKFGDEIYKRDGSHGCINCPLDSVEKLWEVVEVGTPVLLYY</sequence>
<feature type="active site" description="Nucleophile" evidence="6">
    <location>
        <position position="479"/>
    </location>
</feature>
<evidence type="ECO:0000256" key="7">
    <source>
        <dbReference type="SAM" id="Phobius"/>
    </source>
</evidence>
<dbReference type="Proteomes" id="UP000179284">
    <property type="component" value="Chromosome I"/>
</dbReference>
<accession>A0A1D9P2Q6</accession>
<organism evidence="9 10">
    <name type="scientific">Butyrivibrio hungatei</name>
    <dbReference type="NCBI Taxonomy" id="185008"/>
    <lineage>
        <taxon>Bacteria</taxon>
        <taxon>Bacillati</taxon>
        <taxon>Bacillota</taxon>
        <taxon>Clostridia</taxon>
        <taxon>Lachnospirales</taxon>
        <taxon>Lachnospiraceae</taxon>
        <taxon>Butyrivibrio</taxon>
    </lineage>
</organism>
<dbReference type="PANTHER" id="PTHR30582:SF33">
    <property type="entry name" value="EXPORTED PROTEIN"/>
    <property type="match status" value="1"/>
</dbReference>
<feature type="domain" description="L,D-TPase catalytic" evidence="8">
    <location>
        <begin position="384"/>
        <end position="503"/>
    </location>
</feature>
<dbReference type="GO" id="GO:0016740">
    <property type="term" value="F:transferase activity"/>
    <property type="evidence" value="ECO:0007669"/>
    <property type="project" value="UniProtKB-KW"/>
</dbReference>
<keyword evidence="7" id="KW-0812">Transmembrane</keyword>
<dbReference type="GO" id="GO:0008360">
    <property type="term" value="P:regulation of cell shape"/>
    <property type="evidence" value="ECO:0007669"/>
    <property type="project" value="UniProtKB-UniRule"/>
</dbReference>
<dbReference type="InterPro" id="IPR005490">
    <property type="entry name" value="LD_TPept_cat_dom"/>
</dbReference>
<dbReference type="KEGG" id="bhu:bhn_I1462"/>
<keyword evidence="5 6" id="KW-0961">Cell wall biogenesis/degradation</keyword>
<evidence type="ECO:0000259" key="8">
    <source>
        <dbReference type="PROSITE" id="PS52029"/>
    </source>
</evidence>
<dbReference type="AlphaFoldDB" id="A0A1D9P2Q6"/>
<feature type="transmembrane region" description="Helical" evidence="7">
    <location>
        <begin position="7"/>
        <end position="31"/>
    </location>
</feature>
<dbReference type="Gene3D" id="2.40.440.10">
    <property type="entry name" value="L,D-transpeptidase catalytic domain-like"/>
    <property type="match status" value="1"/>
</dbReference>
<dbReference type="Pfam" id="PF03734">
    <property type="entry name" value="YkuD"/>
    <property type="match status" value="1"/>
</dbReference>
<dbReference type="InterPro" id="IPR050979">
    <property type="entry name" value="LD-transpeptidase"/>
</dbReference>
<dbReference type="EMBL" id="CP017831">
    <property type="protein sequence ID" value="AOZ96495.1"/>
    <property type="molecule type" value="Genomic_DNA"/>
</dbReference>
<dbReference type="InterPro" id="IPR038063">
    <property type="entry name" value="Transpep_catalytic_dom"/>
</dbReference>
<comment type="pathway">
    <text evidence="1 6">Cell wall biogenesis; peptidoglycan biosynthesis.</text>
</comment>
<proteinExistence type="predicted"/>
<keyword evidence="3 6" id="KW-0133">Cell shape</keyword>
<evidence type="ECO:0000256" key="1">
    <source>
        <dbReference type="ARBA" id="ARBA00004752"/>
    </source>
</evidence>
<dbReference type="GO" id="GO:0071972">
    <property type="term" value="F:peptidoglycan L,D-transpeptidase activity"/>
    <property type="evidence" value="ECO:0007669"/>
    <property type="project" value="TreeGrafter"/>
</dbReference>
<evidence type="ECO:0000256" key="2">
    <source>
        <dbReference type="ARBA" id="ARBA00022679"/>
    </source>
</evidence>
<evidence type="ECO:0000313" key="10">
    <source>
        <dbReference type="Proteomes" id="UP000179284"/>
    </source>
</evidence>
<evidence type="ECO:0000313" key="9">
    <source>
        <dbReference type="EMBL" id="AOZ96495.1"/>
    </source>
</evidence>
<dbReference type="GO" id="GO:0071555">
    <property type="term" value="P:cell wall organization"/>
    <property type="evidence" value="ECO:0007669"/>
    <property type="project" value="UniProtKB-UniRule"/>
</dbReference>
<keyword evidence="4 6" id="KW-0573">Peptidoglycan synthesis</keyword>
<reference evidence="10" key="1">
    <citation type="submission" date="2016-10" db="EMBL/GenBank/DDBJ databases">
        <title>The complete genome sequence of the rumen bacterium Butyrivibrio hungatei MB2003.</title>
        <authorList>
            <person name="Palevich N."/>
            <person name="Kelly W.J."/>
            <person name="Leahy S.C."/>
            <person name="Altermann E."/>
            <person name="Rakonjac J."/>
            <person name="Attwood G.T."/>
        </authorList>
    </citation>
    <scope>NUCLEOTIDE SEQUENCE [LARGE SCALE GENOMIC DNA]</scope>
    <source>
        <strain evidence="10">MB2003</strain>
    </source>
</reference>
<evidence type="ECO:0000256" key="5">
    <source>
        <dbReference type="ARBA" id="ARBA00023316"/>
    </source>
</evidence>
<keyword evidence="7" id="KW-1133">Transmembrane helix</keyword>
<protein>
    <submittedName>
        <fullName evidence="9">YkuD domain-containing protein</fullName>
    </submittedName>
</protein>
<dbReference type="PROSITE" id="PS52029">
    <property type="entry name" value="LD_TPASE"/>
    <property type="match status" value="1"/>
</dbReference>
<keyword evidence="7" id="KW-0472">Membrane</keyword>
<keyword evidence="2" id="KW-0808">Transferase</keyword>
<evidence type="ECO:0000256" key="3">
    <source>
        <dbReference type="ARBA" id="ARBA00022960"/>
    </source>
</evidence>
<name>A0A1D9P2Q6_9FIRM</name>
<gene>
    <name evidence="9" type="ORF">bhn_I1462</name>
</gene>
<dbReference type="GO" id="GO:0005576">
    <property type="term" value="C:extracellular region"/>
    <property type="evidence" value="ECO:0007669"/>
    <property type="project" value="TreeGrafter"/>
</dbReference>
<keyword evidence="10" id="KW-1185">Reference proteome</keyword>
<feature type="active site" description="Proton donor/acceptor" evidence="6">
    <location>
        <position position="458"/>
    </location>
</feature>
<dbReference type="OrthoDB" id="3176960at2"/>
<dbReference type="GO" id="GO:0018104">
    <property type="term" value="P:peptidoglycan-protein cross-linking"/>
    <property type="evidence" value="ECO:0007669"/>
    <property type="project" value="TreeGrafter"/>
</dbReference>
<dbReference type="CDD" id="cd16913">
    <property type="entry name" value="YkuD_like"/>
    <property type="match status" value="1"/>
</dbReference>
<dbReference type="UniPathway" id="UPA00219"/>
<dbReference type="SUPFAM" id="SSF141523">
    <property type="entry name" value="L,D-transpeptidase catalytic domain-like"/>
    <property type="match status" value="1"/>
</dbReference>
<evidence type="ECO:0000256" key="4">
    <source>
        <dbReference type="ARBA" id="ARBA00022984"/>
    </source>
</evidence>
<dbReference type="RefSeq" id="WP_071176180.1">
    <property type="nucleotide sequence ID" value="NZ_CP017831.1"/>
</dbReference>
<evidence type="ECO:0000256" key="6">
    <source>
        <dbReference type="PROSITE-ProRule" id="PRU01373"/>
    </source>
</evidence>